<dbReference type="EMBL" id="JAELVF020000001">
    <property type="protein sequence ID" value="MBU7598028.1"/>
    <property type="molecule type" value="Genomic_DNA"/>
</dbReference>
<evidence type="ECO:0000259" key="2">
    <source>
        <dbReference type="Pfam" id="PF13427"/>
    </source>
</evidence>
<dbReference type="CDD" id="cd05403">
    <property type="entry name" value="NT_KNTase_like"/>
    <property type="match status" value="1"/>
</dbReference>
<gene>
    <name evidence="3" type="ORF">JGS22_010495</name>
</gene>
<proteinExistence type="predicted"/>
<evidence type="ECO:0000313" key="4">
    <source>
        <dbReference type="Proteomes" id="UP000694501"/>
    </source>
</evidence>
<evidence type="ECO:0000256" key="1">
    <source>
        <dbReference type="ARBA" id="ARBA00022679"/>
    </source>
</evidence>
<evidence type="ECO:0000313" key="3">
    <source>
        <dbReference type="EMBL" id="MBU7598028.1"/>
    </source>
</evidence>
<dbReference type="AlphaFoldDB" id="A0A949JDF2"/>
<reference evidence="3" key="1">
    <citation type="submission" date="2021-06" db="EMBL/GenBank/DDBJ databases">
        <title>Sequencing of actinobacteria type strains.</title>
        <authorList>
            <person name="Nguyen G.-S."/>
            <person name="Wentzel A."/>
        </authorList>
    </citation>
    <scope>NUCLEOTIDE SEQUENCE</scope>
    <source>
        <strain evidence="3">P38-E01</strain>
    </source>
</reference>
<comment type="caution">
    <text evidence="3">The sequence shown here is derived from an EMBL/GenBank/DDBJ whole genome shotgun (WGS) entry which is preliminary data.</text>
</comment>
<protein>
    <submittedName>
        <fullName evidence="3">DUF4111 domain-containing protein</fullName>
    </submittedName>
</protein>
<feature type="domain" description="Adenylyltransferase AadA C-terminal" evidence="2">
    <location>
        <begin position="217"/>
        <end position="319"/>
    </location>
</feature>
<name>A0A949JDF2_9ACTN</name>
<organism evidence="3 4">
    <name type="scientific">Streptomyces tardus</name>
    <dbReference type="NCBI Taxonomy" id="2780544"/>
    <lineage>
        <taxon>Bacteria</taxon>
        <taxon>Bacillati</taxon>
        <taxon>Actinomycetota</taxon>
        <taxon>Actinomycetes</taxon>
        <taxon>Kitasatosporales</taxon>
        <taxon>Streptomycetaceae</taxon>
        <taxon>Streptomyces</taxon>
    </lineage>
</organism>
<accession>A0A949JDF2</accession>
<dbReference type="InterPro" id="IPR025184">
    <property type="entry name" value="AadA_C"/>
</dbReference>
<keyword evidence="4" id="KW-1185">Reference proteome</keyword>
<dbReference type="GO" id="GO:0016740">
    <property type="term" value="F:transferase activity"/>
    <property type="evidence" value="ECO:0007669"/>
    <property type="project" value="UniProtKB-KW"/>
</dbReference>
<dbReference type="Proteomes" id="UP000694501">
    <property type="component" value="Unassembled WGS sequence"/>
</dbReference>
<sequence length="328" mass="35269">MPTTVTGWGFSLFNAGTSTFWGWFHCRWAAASILHRAAVPRRSRVRAVPVHGSCGPPARLGRPVRARAPVGPLGSTSVDQLDRVTDLLDETLGQELRGVHLHGSATTSGLRPASDLDVLAVVGTSLSPAQRRTLTAELLRLSGVSELLRPVELLVLATPDLTPWSPPPTADYLYGEWLRAEYESGVVPAREPMPDLALLITTARADGRTLLGAPPAELLPRVPHADVLRASVAGVPELLAEVEDDTRNVLLTLARVWATVDTGGILAKDAAADWALPRLPAELRPALAHARDLYRSTAYADERWTPELRALVRPLANHLASRTADATG</sequence>
<dbReference type="Pfam" id="PF13427">
    <property type="entry name" value="AadA_C"/>
    <property type="match status" value="1"/>
</dbReference>
<keyword evidence="1" id="KW-0808">Transferase</keyword>